<dbReference type="Gene3D" id="2.170.130.30">
    <property type="match status" value="1"/>
</dbReference>
<keyword evidence="5" id="KW-0170">Cobalt</keyword>
<dbReference type="Pfam" id="PF00057">
    <property type="entry name" value="Ldl_recept_a"/>
    <property type="match status" value="2"/>
</dbReference>
<keyword evidence="4 6" id="KW-1015">Disulfide bond</keyword>
<feature type="signal peptide" evidence="9">
    <location>
        <begin position="1"/>
        <end position="18"/>
    </location>
</feature>
<dbReference type="GO" id="GO:0031419">
    <property type="term" value="F:cobalamin binding"/>
    <property type="evidence" value="ECO:0007669"/>
    <property type="project" value="InterPro"/>
</dbReference>
<proteinExistence type="predicted"/>
<feature type="disulfide bond" evidence="7">
    <location>
        <begin position="28"/>
        <end position="40"/>
    </location>
</feature>
<evidence type="ECO:0000256" key="8">
    <source>
        <dbReference type="SAM" id="MobiDB-lite"/>
    </source>
</evidence>
<dbReference type="PRINTS" id="PR00261">
    <property type="entry name" value="LDLRECEPTOR"/>
</dbReference>
<dbReference type="GO" id="GO:0015889">
    <property type="term" value="P:cobalamin transport"/>
    <property type="evidence" value="ECO:0007669"/>
    <property type="project" value="InterPro"/>
</dbReference>
<feature type="chain" id="PRO_5043931781" evidence="9">
    <location>
        <begin position="19"/>
        <end position="605"/>
    </location>
</feature>
<dbReference type="InterPro" id="IPR002157">
    <property type="entry name" value="Cbl-bd_prot"/>
</dbReference>
<dbReference type="Gene3D" id="1.50.10.20">
    <property type="match status" value="1"/>
</dbReference>
<dbReference type="Proteomes" id="UP001497382">
    <property type="component" value="Unassembled WGS sequence"/>
</dbReference>
<feature type="region of interest" description="Disordered" evidence="8">
    <location>
        <begin position="455"/>
        <end position="474"/>
    </location>
</feature>
<feature type="compositionally biased region" description="Polar residues" evidence="8">
    <location>
        <begin position="166"/>
        <end position="177"/>
    </location>
</feature>
<evidence type="ECO:0000256" key="7">
    <source>
        <dbReference type="PROSITE-ProRule" id="PRU00124"/>
    </source>
</evidence>
<evidence type="ECO:0000313" key="11">
    <source>
        <dbReference type="Proteomes" id="UP001497382"/>
    </source>
</evidence>
<evidence type="ECO:0000256" key="9">
    <source>
        <dbReference type="SAM" id="SignalP"/>
    </source>
</evidence>
<evidence type="ECO:0000256" key="1">
    <source>
        <dbReference type="ARBA" id="ARBA00004613"/>
    </source>
</evidence>
<keyword evidence="3 9" id="KW-0732">Signal</keyword>
<evidence type="ECO:0000256" key="2">
    <source>
        <dbReference type="ARBA" id="ARBA00022525"/>
    </source>
</evidence>
<dbReference type="InterPro" id="IPR051588">
    <property type="entry name" value="Cobalamin_Transport"/>
</dbReference>
<evidence type="ECO:0000256" key="5">
    <source>
        <dbReference type="PIRSR" id="PIRSR602157-1"/>
    </source>
</evidence>
<gene>
    <name evidence="10" type="ORF">LARSCL_LOCUS21218</name>
</gene>
<dbReference type="InterPro" id="IPR008930">
    <property type="entry name" value="Terpenoid_cyclase/PrenylTrfase"/>
</dbReference>
<keyword evidence="2" id="KW-0964">Secreted</keyword>
<evidence type="ECO:0000256" key="4">
    <source>
        <dbReference type="ARBA" id="ARBA00023157"/>
    </source>
</evidence>
<dbReference type="PANTHER" id="PTHR10559:SF18">
    <property type="entry name" value="TRANSCOBALAMIN II"/>
    <property type="match status" value="1"/>
</dbReference>
<dbReference type="PROSITE" id="PS01209">
    <property type="entry name" value="LDLRA_1"/>
    <property type="match status" value="1"/>
</dbReference>
<feature type="binding site" evidence="5">
    <location>
        <position position="344"/>
    </location>
    <ligand>
        <name>cyanocob(III)alamin</name>
        <dbReference type="ChEBI" id="CHEBI:17439"/>
    </ligand>
</feature>
<evidence type="ECO:0000313" key="10">
    <source>
        <dbReference type="EMBL" id="CAL1299214.1"/>
    </source>
</evidence>
<dbReference type="PROSITE" id="PS50068">
    <property type="entry name" value="LDLRA_2"/>
    <property type="match status" value="2"/>
</dbReference>
<keyword evidence="11" id="KW-1185">Reference proteome</keyword>
<feature type="disulfide bond" evidence="7">
    <location>
        <begin position="87"/>
        <end position="105"/>
    </location>
</feature>
<feature type="disulfide bond" evidence="7">
    <location>
        <begin position="47"/>
        <end position="62"/>
    </location>
</feature>
<feature type="binding site" evidence="5">
    <location>
        <begin position="550"/>
        <end position="552"/>
    </location>
    <ligand>
        <name>cyanocob(III)alamin</name>
        <dbReference type="ChEBI" id="CHEBI:17439"/>
    </ligand>
</feature>
<feature type="disulfide bond" evidence="7">
    <location>
        <begin position="99"/>
        <end position="114"/>
    </location>
</feature>
<evidence type="ECO:0000256" key="6">
    <source>
        <dbReference type="PIRSR" id="PIRSR602157-2"/>
    </source>
</evidence>
<dbReference type="SUPFAM" id="SSF48239">
    <property type="entry name" value="Terpenoid cyclases/Protein prenyltransferases"/>
    <property type="match status" value="1"/>
</dbReference>
<organism evidence="10 11">
    <name type="scientific">Larinioides sclopetarius</name>
    <dbReference type="NCBI Taxonomy" id="280406"/>
    <lineage>
        <taxon>Eukaryota</taxon>
        <taxon>Metazoa</taxon>
        <taxon>Ecdysozoa</taxon>
        <taxon>Arthropoda</taxon>
        <taxon>Chelicerata</taxon>
        <taxon>Arachnida</taxon>
        <taxon>Araneae</taxon>
        <taxon>Araneomorphae</taxon>
        <taxon>Entelegynae</taxon>
        <taxon>Araneoidea</taxon>
        <taxon>Araneidae</taxon>
        <taxon>Larinioides</taxon>
    </lineage>
</organism>
<comment type="caution">
    <text evidence="7">Lacks conserved residue(s) required for the propagation of feature annotation.</text>
</comment>
<dbReference type="Gene3D" id="4.10.400.10">
    <property type="entry name" value="Low-density Lipoprotein Receptor"/>
    <property type="match status" value="2"/>
</dbReference>
<dbReference type="EMBL" id="CAXIEN010000489">
    <property type="protein sequence ID" value="CAL1299214.1"/>
    <property type="molecule type" value="Genomic_DNA"/>
</dbReference>
<dbReference type="Pfam" id="PF01122">
    <property type="entry name" value="Cobalamin_bind"/>
    <property type="match status" value="1"/>
</dbReference>
<comment type="caution">
    <text evidence="10">The sequence shown here is derived from an EMBL/GenBank/DDBJ whole genome shotgun (WGS) entry which is preliminary data.</text>
</comment>
<feature type="disulfide bond" evidence="7">
    <location>
        <begin position="35"/>
        <end position="53"/>
    </location>
</feature>
<dbReference type="InterPro" id="IPR023415">
    <property type="entry name" value="LDLR_class-A_CS"/>
</dbReference>
<comment type="subcellular location">
    <subcellularLocation>
        <location evidence="1">Secreted</location>
    </subcellularLocation>
</comment>
<sequence>MATSLLALCAACIACAAATYLQNDVRKCEYKELPCESGQCVDRTSWCDGPPDCFDDSDEKYCRTFDPSESKRPSNVNDCNESRYFQCLNGMCIPKVARCNDMPDCQDGEDEENCDYMYESNDPSEEDTETDSTTATMSVLNLTTTTTSVKQPTVATTTPSSKPLILTTTEAPSSTTPGKYIPRGDTSWIPSRFDVLQKSIRQLLERRDALWGWGRSTPRMVTALYLSNASYFEKDNFDGLLTKKQLEVQLALDLMRQNEKPLRMHDLVHYVHALLATCVNPRDFHGVNVVKLLKKSMGRRQTRGLFVSPLAHLTLCNAGDAADPHLRRLKNMAYRRNDEPRWMDVQTYALLAISCFSAQNSSHAKEWRVMRRDVARNVSEWQQADGGFGSVHSTGLALQALIAAEEPGTETVKGRAMTYLLMNQEWQGVYGNELDNYYVMPALNMKSLASIHQRKCRSRAHDTQGTEGERTSAESAKNTIVHYSLWIGGDKNEIQTVTLGLPRHSNFIDVMEAAQKLNPHFKHEFLSVGKKTTVHAIAGRHSDIDRGIYWTLYRKVPVPFRPRLSNTTATEARLKLLGAKRWTKDLRKLHPRDGENLAFWYKPYL</sequence>
<dbReference type="SMART" id="SM00192">
    <property type="entry name" value="LDLa"/>
    <property type="match status" value="2"/>
</dbReference>
<protein>
    <submittedName>
        <fullName evidence="10">Uncharacterized protein</fullName>
    </submittedName>
</protein>
<reference evidence="10 11" key="1">
    <citation type="submission" date="2024-04" db="EMBL/GenBank/DDBJ databases">
        <authorList>
            <person name="Rising A."/>
            <person name="Reimegard J."/>
            <person name="Sonavane S."/>
            <person name="Akerstrom W."/>
            <person name="Nylinder S."/>
            <person name="Hedman E."/>
            <person name="Kallberg Y."/>
        </authorList>
    </citation>
    <scope>NUCLEOTIDE SEQUENCE [LARGE SCALE GENOMIC DNA]</scope>
</reference>
<dbReference type="CDD" id="cd00112">
    <property type="entry name" value="LDLa"/>
    <property type="match status" value="2"/>
</dbReference>
<dbReference type="PANTHER" id="PTHR10559">
    <property type="entry name" value="TRANSCOBALAMIN-1/GASTRIC INTRINSIC FACTOR"/>
    <property type="match status" value="1"/>
</dbReference>
<dbReference type="InterPro" id="IPR002172">
    <property type="entry name" value="LDrepeatLR_classA_rpt"/>
</dbReference>
<dbReference type="AlphaFoldDB" id="A0AAV2BTN6"/>
<feature type="region of interest" description="Disordered" evidence="8">
    <location>
        <begin position="150"/>
        <end position="181"/>
    </location>
</feature>
<name>A0AAV2BTN6_9ARAC</name>
<feature type="compositionally biased region" description="Basic and acidic residues" evidence="8">
    <location>
        <begin position="459"/>
        <end position="472"/>
    </location>
</feature>
<evidence type="ECO:0000256" key="3">
    <source>
        <dbReference type="ARBA" id="ARBA00022729"/>
    </source>
</evidence>
<dbReference type="InterPro" id="IPR036055">
    <property type="entry name" value="LDL_receptor-like_sf"/>
</dbReference>
<accession>A0AAV2BTN6</accession>
<dbReference type="GO" id="GO:0005615">
    <property type="term" value="C:extracellular space"/>
    <property type="evidence" value="ECO:0007669"/>
    <property type="project" value="TreeGrafter"/>
</dbReference>
<dbReference type="SUPFAM" id="SSF57424">
    <property type="entry name" value="LDL receptor-like module"/>
    <property type="match status" value="2"/>
</dbReference>
<feature type="disulfide bond" evidence="6">
    <location>
        <begin position="316"/>
        <end position="355"/>
    </location>
</feature>